<reference evidence="1 2" key="1">
    <citation type="submission" date="2020-04" db="EMBL/GenBank/DDBJ databases">
        <title>Draft Genome Sequence of Streptomyces morookaense DSM 40503, an 8-azaguanine-producing strain.</title>
        <authorList>
            <person name="Qi J."/>
            <person name="Gao J.-M."/>
        </authorList>
    </citation>
    <scope>NUCLEOTIDE SEQUENCE [LARGE SCALE GENOMIC DNA]</scope>
    <source>
        <strain evidence="1 2">DSM 40503</strain>
    </source>
</reference>
<dbReference type="PANTHER" id="PTHR31480">
    <property type="entry name" value="BIFUNCTIONAL LYCOPENE CYCLASE/PHYTOENE SYNTHASE"/>
    <property type="match status" value="1"/>
</dbReference>
<organism evidence="1 2">
    <name type="scientific">Streptomyces morookaense</name>
    <name type="common">Streptoverticillium morookaense</name>
    <dbReference type="NCBI Taxonomy" id="1970"/>
    <lineage>
        <taxon>Bacteria</taxon>
        <taxon>Bacillati</taxon>
        <taxon>Actinomycetota</taxon>
        <taxon>Actinomycetes</taxon>
        <taxon>Kitasatosporales</taxon>
        <taxon>Streptomycetaceae</taxon>
        <taxon>Streptomyces</taxon>
    </lineage>
</organism>
<dbReference type="AlphaFoldDB" id="A0A7Y7B2E8"/>
<dbReference type="InterPro" id="IPR008949">
    <property type="entry name" value="Isoprenoid_synthase_dom_sf"/>
</dbReference>
<dbReference type="Gene3D" id="1.10.600.10">
    <property type="entry name" value="Farnesyl Diphosphate Synthase"/>
    <property type="match status" value="1"/>
</dbReference>
<proteinExistence type="predicted"/>
<dbReference type="EMBL" id="JABBXF010000014">
    <property type="protein sequence ID" value="NVK77589.1"/>
    <property type="molecule type" value="Genomic_DNA"/>
</dbReference>
<dbReference type="Proteomes" id="UP000587462">
    <property type="component" value="Unassembled WGS sequence"/>
</dbReference>
<gene>
    <name evidence="1" type="ORF">HG542_07910</name>
</gene>
<evidence type="ECO:0000313" key="1">
    <source>
        <dbReference type="EMBL" id="NVK77589.1"/>
    </source>
</evidence>
<dbReference type="InterPro" id="IPR002060">
    <property type="entry name" value="Squ/phyt_synthse"/>
</dbReference>
<evidence type="ECO:0000313" key="2">
    <source>
        <dbReference type="Proteomes" id="UP000587462"/>
    </source>
</evidence>
<protein>
    <submittedName>
        <fullName evidence="1">Squalene/phytoene synthase family protein</fullName>
    </submittedName>
</protein>
<accession>A0A7Y7B2E8</accession>
<keyword evidence="2" id="KW-1185">Reference proteome</keyword>
<dbReference type="SUPFAM" id="SSF48576">
    <property type="entry name" value="Terpenoid synthases"/>
    <property type="match status" value="1"/>
</dbReference>
<comment type="caution">
    <text evidence="1">The sequence shown here is derived from an EMBL/GenBank/DDBJ whole genome shotgun (WGS) entry which is preliminary data.</text>
</comment>
<dbReference type="Pfam" id="PF00494">
    <property type="entry name" value="SQS_PSY"/>
    <property type="match status" value="1"/>
</dbReference>
<sequence>MTSWDTMLDAAGIHDPQLRADFTRGRVLVAGYRRQAYLAVRLLLPPALVPHVVAATAFMHHTDRLLDEARPLAERMAGHAEWEKQVREGLATGSAGHPILRPLLHTAAQYPVLRGHIEDFLAAAPADLSFKGFATEEDYAHYVDSYSLPAFMLIASLLAPDDRTDAFREACRSYIDGSQRLDFVNDLAEDLRDERLGLSEETLREHGVARTDLEDGRDTPGVRALLARHLGSAREDLAAARRMAGFVAPVHRPFVHAAVRIELLTADAVAAKGAGILRGPAHPSVPAALAVLVGEYRRTRRVRHAA</sequence>
<name>A0A7Y7B2E8_STRMO</name>
<dbReference type="GO" id="GO:0016765">
    <property type="term" value="F:transferase activity, transferring alkyl or aryl (other than methyl) groups"/>
    <property type="evidence" value="ECO:0007669"/>
    <property type="project" value="UniProtKB-ARBA"/>
</dbReference>
<dbReference type="RefSeq" id="WP_171079381.1">
    <property type="nucleotide sequence ID" value="NZ_BNBU01000001.1"/>
</dbReference>